<proteinExistence type="predicted"/>
<reference evidence="1 2" key="1">
    <citation type="submission" date="2016-12" db="EMBL/GenBank/DDBJ databases">
        <authorList>
            <person name="Song W.-J."/>
            <person name="Kurnit D.M."/>
        </authorList>
    </citation>
    <scope>NUCLEOTIDE SEQUENCE [LARGE SCALE GENOMIC DNA]</scope>
    <source>
        <strain evidence="1 2">175</strain>
    </source>
</reference>
<dbReference type="AlphaFoldDB" id="A0A1Y6D341"/>
<organism evidence="1 2">
    <name type="scientific">Methylomagnum ishizawai</name>
    <dbReference type="NCBI Taxonomy" id="1760988"/>
    <lineage>
        <taxon>Bacteria</taxon>
        <taxon>Pseudomonadati</taxon>
        <taxon>Pseudomonadota</taxon>
        <taxon>Gammaproteobacteria</taxon>
        <taxon>Methylococcales</taxon>
        <taxon>Methylococcaceae</taxon>
        <taxon>Methylomagnum</taxon>
    </lineage>
</organism>
<dbReference type="EMBL" id="FXAM01000001">
    <property type="protein sequence ID" value="SMF97067.1"/>
    <property type="molecule type" value="Genomic_DNA"/>
</dbReference>
<protein>
    <submittedName>
        <fullName evidence="1">Uncharacterized protein</fullName>
    </submittedName>
</protein>
<name>A0A1Y6D341_9GAMM</name>
<accession>A0A1Y6D341</accession>
<evidence type="ECO:0000313" key="1">
    <source>
        <dbReference type="EMBL" id="SMF97067.1"/>
    </source>
</evidence>
<gene>
    <name evidence="1" type="ORF">SAMN02949497_4484</name>
</gene>
<dbReference type="Proteomes" id="UP000192923">
    <property type="component" value="Unassembled WGS sequence"/>
</dbReference>
<sequence>MKPKKERKKPRNVTLPDDTVKAAERIGGGNLSKGIRIAVAAYVDQSKASSP</sequence>
<evidence type="ECO:0000313" key="2">
    <source>
        <dbReference type="Proteomes" id="UP000192923"/>
    </source>
</evidence>
<dbReference type="RefSeq" id="WP_176225339.1">
    <property type="nucleotide sequence ID" value="NZ_FXAM01000001.1"/>
</dbReference>
<keyword evidence="2" id="KW-1185">Reference proteome</keyword>